<protein>
    <recommendedName>
        <fullName evidence="10">Leucine-rich repeat-containing N-terminal plant-type domain-containing protein</fullName>
    </recommendedName>
</protein>
<keyword evidence="5" id="KW-0677">Repeat</keyword>
<feature type="domain" description="Leucine-rich repeat-containing N-terminal plant-type" evidence="10">
    <location>
        <begin position="41"/>
        <end position="60"/>
    </location>
</feature>
<keyword evidence="4" id="KW-0732">Signal</keyword>
<dbReference type="InterPro" id="IPR001611">
    <property type="entry name" value="Leu-rich_rpt"/>
</dbReference>
<dbReference type="GO" id="GO:0016020">
    <property type="term" value="C:membrane"/>
    <property type="evidence" value="ECO:0007669"/>
    <property type="project" value="UniProtKB-SubCell"/>
</dbReference>
<comment type="subcellular location">
    <subcellularLocation>
        <location evidence="1">Membrane</location>
        <topology evidence="1">Single-pass type I membrane protein</topology>
    </subcellularLocation>
</comment>
<keyword evidence="8" id="KW-0675">Receptor</keyword>
<keyword evidence="7" id="KW-0472">Membrane</keyword>
<keyword evidence="2" id="KW-0433">Leucine-rich repeat</keyword>
<evidence type="ECO:0000259" key="10">
    <source>
        <dbReference type="Pfam" id="PF08263"/>
    </source>
</evidence>
<evidence type="ECO:0000313" key="11">
    <source>
        <dbReference type="EMBL" id="OWM85827.1"/>
    </source>
</evidence>
<keyword evidence="6" id="KW-1133">Transmembrane helix</keyword>
<evidence type="ECO:0000256" key="4">
    <source>
        <dbReference type="ARBA" id="ARBA00022729"/>
    </source>
</evidence>
<dbReference type="AlphaFoldDB" id="A0A218XLG4"/>
<dbReference type="Gene3D" id="3.80.10.10">
    <property type="entry name" value="Ribonuclease Inhibitor"/>
    <property type="match status" value="2"/>
</dbReference>
<dbReference type="EMBL" id="MTKT01001111">
    <property type="protein sequence ID" value="OWM85827.1"/>
    <property type="molecule type" value="Genomic_DNA"/>
</dbReference>
<dbReference type="SUPFAM" id="SSF52058">
    <property type="entry name" value="L domain-like"/>
    <property type="match status" value="1"/>
</dbReference>
<dbReference type="Proteomes" id="UP000197138">
    <property type="component" value="Unassembled WGS sequence"/>
</dbReference>
<evidence type="ECO:0000313" key="12">
    <source>
        <dbReference type="Proteomes" id="UP000197138"/>
    </source>
</evidence>
<keyword evidence="9" id="KW-0325">Glycoprotein</keyword>
<evidence type="ECO:0000256" key="6">
    <source>
        <dbReference type="ARBA" id="ARBA00022989"/>
    </source>
</evidence>
<evidence type="ECO:0000256" key="5">
    <source>
        <dbReference type="ARBA" id="ARBA00022737"/>
    </source>
</evidence>
<dbReference type="PANTHER" id="PTHR48061">
    <property type="entry name" value="LEUCINE-RICH REPEAT RECEPTOR PROTEIN KINASE EMS1-LIKE-RELATED"/>
    <property type="match status" value="1"/>
</dbReference>
<dbReference type="InterPro" id="IPR013210">
    <property type="entry name" value="LRR_N_plant-typ"/>
</dbReference>
<dbReference type="Pfam" id="PF08263">
    <property type="entry name" value="LRRNT_2"/>
    <property type="match status" value="1"/>
</dbReference>
<dbReference type="InterPro" id="IPR032675">
    <property type="entry name" value="LRR_dom_sf"/>
</dbReference>
<name>A0A218XLG4_PUNGR</name>
<proteinExistence type="predicted"/>
<dbReference type="Pfam" id="PF00560">
    <property type="entry name" value="LRR_1"/>
    <property type="match status" value="2"/>
</dbReference>
<organism evidence="11 12">
    <name type="scientific">Punica granatum</name>
    <name type="common">Pomegranate</name>
    <dbReference type="NCBI Taxonomy" id="22663"/>
    <lineage>
        <taxon>Eukaryota</taxon>
        <taxon>Viridiplantae</taxon>
        <taxon>Streptophyta</taxon>
        <taxon>Embryophyta</taxon>
        <taxon>Tracheophyta</taxon>
        <taxon>Spermatophyta</taxon>
        <taxon>Magnoliopsida</taxon>
        <taxon>eudicotyledons</taxon>
        <taxon>Gunneridae</taxon>
        <taxon>Pentapetalae</taxon>
        <taxon>rosids</taxon>
        <taxon>malvids</taxon>
        <taxon>Myrtales</taxon>
        <taxon>Lythraceae</taxon>
        <taxon>Punica</taxon>
    </lineage>
</organism>
<reference evidence="12" key="1">
    <citation type="journal article" date="2017" name="Plant J.">
        <title>The pomegranate (Punica granatum L.) genome and the genomics of punicalagin biosynthesis.</title>
        <authorList>
            <person name="Qin G."/>
            <person name="Xu C."/>
            <person name="Ming R."/>
            <person name="Tang H."/>
            <person name="Guyot R."/>
            <person name="Kramer E.M."/>
            <person name="Hu Y."/>
            <person name="Yi X."/>
            <person name="Qi Y."/>
            <person name="Xu X."/>
            <person name="Gao Z."/>
            <person name="Pan H."/>
            <person name="Jian J."/>
            <person name="Tian Y."/>
            <person name="Yue Z."/>
            <person name="Xu Y."/>
        </authorList>
    </citation>
    <scope>NUCLEOTIDE SEQUENCE [LARGE SCALE GENOMIC DNA]</scope>
    <source>
        <strain evidence="12">cv. Dabenzi</strain>
    </source>
</reference>
<evidence type="ECO:0000256" key="2">
    <source>
        <dbReference type="ARBA" id="ARBA00022614"/>
    </source>
</evidence>
<sequence length="205" mass="22774">MGECEALLQFSHSFIIMRNASGYGCGNTYTSSVCCSVTSYPKTASWKNGTGCCSWDGVTCHRATNYVTGLDLSRSWLQGTFHSNSMLFSLPNLRWLNLAGCNFYGSQISPKLPSTLTSLSLGFCDLRGIFPLAIFHFANLRGLSLFQNIYPKGTISRANWTSPLISLDLSDTNFHGSIPTSLRNLTSVEHLDLWYWSNPTDTWKP</sequence>
<comment type="caution">
    <text evidence="11">The sequence shown here is derived from an EMBL/GenBank/DDBJ whole genome shotgun (WGS) entry which is preliminary data.</text>
</comment>
<evidence type="ECO:0000256" key="9">
    <source>
        <dbReference type="ARBA" id="ARBA00023180"/>
    </source>
</evidence>
<dbReference type="InterPro" id="IPR046956">
    <property type="entry name" value="RLP23-like"/>
</dbReference>
<gene>
    <name evidence="11" type="ORF">CDL15_Pgr012077</name>
</gene>
<evidence type="ECO:0000256" key="1">
    <source>
        <dbReference type="ARBA" id="ARBA00004479"/>
    </source>
</evidence>
<evidence type="ECO:0000256" key="3">
    <source>
        <dbReference type="ARBA" id="ARBA00022692"/>
    </source>
</evidence>
<keyword evidence="3" id="KW-0812">Transmembrane</keyword>
<evidence type="ECO:0000256" key="7">
    <source>
        <dbReference type="ARBA" id="ARBA00023136"/>
    </source>
</evidence>
<accession>A0A218XLG4</accession>
<dbReference type="PANTHER" id="PTHR48061:SF46">
    <property type="entry name" value="LEUCINE-RICH REPEAT-CONTAINING N-TERMINAL PLANT-TYPE DOMAIN-CONTAINING PROTEIN"/>
    <property type="match status" value="1"/>
</dbReference>
<evidence type="ECO:0000256" key="8">
    <source>
        <dbReference type="ARBA" id="ARBA00023170"/>
    </source>
</evidence>